<evidence type="ECO:0000256" key="4">
    <source>
        <dbReference type="ARBA" id="ARBA00022544"/>
    </source>
</evidence>
<dbReference type="GO" id="GO:0009847">
    <property type="term" value="P:spore germination"/>
    <property type="evidence" value="ECO:0007669"/>
    <property type="project" value="InterPro"/>
</dbReference>
<feature type="transmembrane region" description="Helical" evidence="8">
    <location>
        <begin position="333"/>
        <end position="354"/>
    </location>
</feature>
<evidence type="ECO:0000256" key="5">
    <source>
        <dbReference type="ARBA" id="ARBA00022692"/>
    </source>
</evidence>
<comment type="subcellular location">
    <subcellularLocation>
        <location evidence="1">Membrane</location>
        <topology evidence="1">Multi-pass membrane protein</topology>
    </subcellularLocation>
</comment>
<feature type="transmembrane region" description="Helical" evidence="8">
    <location>
        <begin position="7"/>
        <end position="26"/>
    </location>
</feature>
<organism evidence="9 10">
    <name type="scientific">Paenibacillus albus</name>
    <dbReference type="NCBI Taxonomy" id="2495582"/>
    <lineage>
        <taxon>Bacteria</taxon>
        <taxon>Bacillati</taxon>
        <taxon>Bacillota</taxon>
        <taxon>Bacilli</taxon>
        <taxon>Bacillales</taxon>
        <taxon>Paenibacillaceae</taxon>
        <taxon>Paenibacillus</taxon>
    </lineage>
</organism>
<accession>A0A3Q8X575</accession>
<dbReference type="Gene3D" id="1.20.1740.10">
    <property type="entry name" value="Amino acid/polyamine transporter I"/>
    <property type="match status" value="1"/>
</dbReference>
<evidence type="ECO:0000256" key="3">
    <source>
        <dbReference type="ARBA" id="ARBA00022448"/>
    </source>
</evidence>
<dbReference type="PANTHER" id="PTHR34975:SF2">
    <property type="entry name" value="SPORE GERMINATION PROTEIN A2"/>
    <property type="match status" value="1"/>
</dbReference>
<evidence type="ECO:0000313" key="9">
    <source>
        <dbReference type="EMBL" id="AZN40800.1"/>
    </source>
</evidence>
<feature type="transmembrane region" description="Helical" evidence="8">
    <location>
        <begin position="146"/>
        <end position="167"/>
    </location>
</feature>
<reference evidence="10" key="1">
    <citation type="submission" date="2018-12" db="EMBL/GenBank/DDBJ databases">
        <title>Genome sequence of Peanibacillus sp.</title>
        <authorList>
            <person name="Subramani G."/>
            <person name="Srinivasan S."/>
            <person name="Kim M.K."/>
        </authorList>
    </citation>
    <scope>NUCLEOTIDE SEQUENCE [LARGE SCALE GENOMIC DNA]</scope>
    <source>
        <strain evidence="10">18JY67-1</strain>
    </source>
</reference>
<evidence type="ECO:0000256" key="1">
    <source>
        <dbReference type="ARBA" id="ARBA00004141"/>
    </source>
</evidence>
<feature type="transmembrane region" description="Helical" evidence="8">
    <location>
        <begin position="308"/>
        <end position="327"/>
    </location>
</feature>
<dbReference type="KEGG" id="palb:EJC50_14860"/>
<dbReference type="Proteomes" id="UP000272528">
    <property type="component" value="Chromosome"/>
</dbReference>
<dbReference type="PANTHER" id="PTHR34975">
    <property type="entry name" value="SPORE GERMINATION PROTEIN A2"/>
    <property type="match status" value="1"/>
</dbReference>
<keyword evidence="3" id="KW-0813">Transport</keyword>
<feature type="transmembrane region" description="Helical" evidence="8">
    <location>
        <begin position="187"/>
        <end position="206"/>
    </location>
</feature>
<feature type="transmembrane region" description="Helical" evidence="8">
    <location>
        <begin position="268"/>
        <end position="288"/>
    </location>
</feature>
<keyword evidence="7 8" id="KW-0472">Membrane</keyword>
<evidence type="ECO:0000256" key="2">
    <source>
        <dbReference type="ARBA" id="ARBA00007998"/>
    </source>
</evidence>
<dbReference type="GO" id="GO:0016020">
    <property type="term" value="C:membrane"/>
    <property type="evidence" value="ECO:0007669"/>
    <property type="project" value="UniProtKB-SubCell"/>
</dbReference>
<feature type="transmembrane region" description="Helical" evidence="8">
    <location>
        <begin position="78"/>
        <end position="103"/>
    </location>
</feature>
<dbReference type="AlphaFoldDB" id="A0A3Q8X575"/>
<comment type="similarity">
    <text evidence="2">Belongs to the amino acid-polyamine-organocation (APC) superfamily. Spore germination protein (SGP) (TC 2.A.3.9) family.</text>
</comment>
<proteinExistence type="inferred from homology"/>
<gene>
    <name evidence="9" type="ORF">EJC50_14860</name>
</gene>
<name>A0A3Q8X575_9BACL</name>
<evidence type="ECO:0000256" key="7">
    <source>
        <dbReference type="ARBA" id="ARBA00023136"/>
    </source>
</evidence>
<sequence length="364" mass="40868">MVKISNWQLFWLILTLEISMSMWLTISPAIQAAKQDAWLSLILAGIIGLAVTLIIIKVCQQHHSQSLIELSQTLFGKWVGKLISILYVATWYVVASNILRIFAEFIQQTLFHNTPYWIISACMVAAITFITYIGSIESIGRFNEMAGPLLLISITITLILNVPNLHLSLLMPVYYDSGTQSILKGSLSNASFLGESILLMMLNPFLAKPQQALRPALLAILIPSILTVMTAAMVVATFGNVIGGSVYFPYFSMVRFINVLGFIQNMDVWIVFIWIFSVYVKLAVYLFVNSYGSAQLLGFKKWRRMIFFTSPAIFVLSVLPRNLIIALDFKNEVWLGYVFPILIIGLPLIMLVMGKLRGTQAHSR</sequence>
<keyword evidence="10" id="KW-1185">Reference proteome</keyword>
<feature type="transmembrane region" description="Helical" evidence="8">
    <location>
        <begin position="218"/>
        <end position="248"/>
    </location>
</feature>
<dbReference type="EMBL" id="CP034437">
    <property type="protein sequence ID" value="AZN40800.1"/>
    <property type="molecule type" value="Genomic_DNA"/>
</dbReference>
<dbReference type="RefSeq" id="WP_126016242.1">
    <property type="nucleotide sequence ID" value="NZ_CP034437.1"/>
</dbReference>
<dbReference type="NCBIfam" id="TIGR00912">
    <property type="entry name" value="2A0309"/>
    <property type="match status" value="1"/>
</dbReference>
<feature type="transmembrane region" description="Helical" evidence="8">
    <location>
        <begin position="115"/>
        <end position="134"/>
    </location>
</feature>
<keyword evidence="4" id="KW-0309">Germination</keyword>
<evidence type="ECO:0000313" key="10">
    <source>
        <dbReference type="Proteomes" id="UP000272528"/>
    </source>
</evidence>
<evidence type="ECO:0000256" key="6">
    <source>
        <dbReference type="ARBA" id="ARBA00022989"/>
    </source>
</evidence>
<keyword evidence="5 8" id="KW-0812">Transmembrane</keyword>
<evidence type="ECO:0000256" key="8">
    <source>
        <dbReference type="SAM" id="Phobius"/>
    </source>
</evidence>
<feature type="transmembrane region" description="Helical" evidence="8">
    <location>
        <begin position="38"/>
        <end position="58"/>
    </location>
</feature>
<protein>
    <submittedName>
        <fullName evidence="9">Uncharacterized protein</fullName>
    </submittedName>
</protein>
<dbReference type="InterPro" id="IPR004761">
    <property type="entry name" value="Spore_GerAB"/>
</dbReference>
<dbReference type="OrthoDB" id="2078716at2"/>
<dbReference type="Pfam" id="PF03845">
    <property type="entry name" value="Spore_permease"/>
    <property type="match status" value="1"/>
</dbReference>
<keyword evidence="6 8" id="KW-1133">Transmembrane helix</keyword>